<sequence>MDGVSRPSHNGSDMTRLMLLDTVMRMLAIGQLLLIALVIGRGRAPRPIRIATAMLLLGVCCYLTLATHLFRPTEGPFWAIVQLLAQSVPLLLWIFAHLLFERAIDRRALIAGIAVTVGCWACFFFARYAGNDLRTSIALFQRTVSLILIGHAILIALRERGDDLIEKRRQLRVGFVIVVGTLAFVVIALEMFFGFRRAGADIAIAQATAILIATTAMGVALLQSDPELLFDPAQPEPTPAPSFSPSEHVLNRKLETAIAGAVYREQGLSIGALAELLETPEHRLRSLINQRLGYRNFSAFLNHHRIGEAKALLVDPAHVDLPILTIAMDLGYGSLAPFNRAFRETVGQSPSEYRRENIVRN</sequence>
<evidence type="ECO:0000256" key="2">
    <source>
        <dbReference type="ARBA" id="ARBA00023125"/>
    </source>
</evidence>
<accession>A0A160THR3</accession>
<evidence type="ECO:0000256" key="1">
    <source>
        <dbReference type="ARBA" id="ARBA00023015"/>
    </source>
</evidence>
<dbReference type="PRINTS" id="PR00032">
    <property type="entry name" value="HTHARAC"/>
</dbReference>
<feature type="transmembrane region" description="Helical" evidence="4">
    <location>
        <begin position="51"/>
        <end position="70"/>
    </location>
</feature>
<keyword evidence="3" id="KW-0804">Transcription</keyword>
<evidence type="ECO:0000256" key="3">
    <source>
        <dbReference type="ARBA" id="ARBA00023163"/>
    </source>
</evidence>
<dbReference type="InterPro" id="IPR009057">
    <property type="entry name" value="Homeodomain-like_sf"/>
</dbReference>
<feature type="domain" description="HTH araC/xylS-type" evidence="5">
    <location>
        <begin position="252"/>
        <end position="356"/>
    </location>
</feature>
<dbReference type="InterPro" id="IPR018062">
    <property type="entry name" value="HTH_AraC-typ_CS"/>
</dbReference>
<proteinExistence type="predicted"/>
<dbReference type="Pfam" id="PF12833">
    <property type="entry name" value="HTH_18"/>
    <property type="match status" value="1"/>
</dbReference>
<keyword evidence="1" id="KW-0805">Transcription regulation</keyword>
<feature type="transmembrane region" description="Helical" evidence="4">
    <location>
        <begin position="22"/>
        <end position="39"/>
    </location>
</feature>
<evidence type="ECO:0000313" key="6">
    <source>
        <dbReference type="EMBL" id="CUS44455.1"/>
    </source>
</evidence>
<protein>
    <submittedName>
        <fullName evidence="6">Transcriptional regulator, AraC family</fullName>
    </submittedName>
</protein>
<dbReference type="SMART" id="SM00342">
    <property type="entry name" value="HTH_ARAC"/>
    <property type="match status" value="1"/>
</dbReference>
<dbReference type="GO" id="GO:0043565">
    <property type="term" value="F:sequence-specific DNA binding"/>
    <property type="evidence" value="ECO:0007669"/>
    <property type="project" value="InterPro"/>
</dbReference>
<keyword evidence="4" id="KW-0472">Membrane</keyword>
<keyword evidence="4" id="KW-1133">Transmembrane helix</keyword>
<feature type="transmembrane region" description="Helical" evidence="4">
    <location>
        <begin position="76"/>
        <end position="96"/>
    </location>
</feature>
<dbReference type="InterPro" id="IPR018060">
    <property type="entry name" value="HTH_AraC"/>
</dbReference>
<dbReference type="InterPro" id="IPR020449">
    <property type="entry name" value="Tscrpt_reg_AraC-type_HTH"/>
</dbReference>
<feature type="transmembrane region" description="Helical" evidence="4">
    <location>
        <begin position="202"/>
        <end position="222"/>
    </location>
</feature>
<dbReference type="EMBL" id="CZQE01000151">
    <property type="protein sequence ID" value="CUS44455.1"/>
    <property type="molecule type" value="Genomic_DNA"/>
</dbReference>
<organism evidence="6">
    <name type="scientific">hydrothermal vent metagenome</name>
    <dbReference type="NCBI Taxonomy" id="652676"/>
    <lineage>
        <taxon>unclassified sequences</taxon>
        <taxon>metagenomes</taxon>
        <taxon>ecological metagenomes</taxon>
    </lineage>
</organism>
<dbReference type="SUPFAM" id="SSF46689">
    <property type="entry name" value="Homeodomain-like"/>
    <property type="match status" value="1"/>
</dbReference>
<feature type="transmembrane region" description="Helical" evidence="4">
    <location>
        <begin position="138"/>
        <end position="157"/>
    </location>
</feature>
<dbReference type="PANTHER" id="PTHR43280:SF29">
    <property type="entry name" value="ARAC-FAMILY TRANSCRIPTIONAL REGULATOR"/>
    <property type="match status" value="1"/>
</dbReference>
<dbReference type="AlphaFoldDB" id="A0A160THR3"/>
<gene>
    <name evidence="6" type="ORF">MGWOODY_Smn3727</name>
</gene>
<dbReference type="GO" id="GO:0003700">
    <property type="term" value="F:DNA-binding transcription factor activity"/>
    <property type="evidence" value="ECO:0007669"/>
    <property type="project" value="InterPro"/>
</dbReference>
<feature type="transmembrane region" description="Helical" evidence="4">
    <location>
        <begin position="173"/>
        <end position="196"/>
    </location>
</feature>
<evidence type="ECO:0000259" key="5">
    <source>
        <dbReference type="PROSITE" id="PS01124"/>
    </source>
</evidence>
<dbReference type="PROSITE" id="PS01124">
    <property type="entry name" value="HTH_ARAC_FAMILY_2"/>
    <property type="match status" value="1"/>
</dbReference>
<keyword evidence="4" id="KW-0812">Transmembrane</keyword>
<feature type="transmembrane region" description="Helical" evidence="4">
    <location>
        <begin position="108"/>
        <end position="126"/>
    </location>
</feature>
<evidence type="ECO:0000256" key="4">
    <source>
        <dbReference type="SAM" id="Phobius"/>
    </source>
</evidence>
<name>A0A160THR3_9ZZZZ</name>
<reference evidence="6" key="1">
    <citation type="submission" date="2015-10" db="EMBL/GenBank/DDBJ databases">
        <authorList>
            <person name="Gilbert D.G."/>
        </authorList>
    </citation>
    <scope>NUCLEOTIDE SEQUENCE</scope>
</reference>
<dbReference type="PROSITE" id="PS00041">
    <property type="entry name" value="HTH_ARAC_FAMILY_1"/>
    <property type="match status" value="1"/>
</dbReference>
<dbReference type="PANTHER" id="PTHR43280">
    <property type="entry name" value="ARAC-FAMILY TRANSCRIPTIONAL REGULATOR"/>
    <property type="match status" value="1"/>
</dbReference>
<keyword evidence="2" id="KW-0238">DNA-binding</keyword>
<dbReference type="Gene3D" id="1.10.10.60">
    <property type="entry name" value="Homeodomain-like"/>
    <property type="match status" value="1"/>
</dbReference>